<dbReference type="Proteomes" id="UP000287394">
    <property type="component" value="Chromosome"/>
</dbReference>
<name>A0A402D743_9BACT</name>
<organism evidence="1 2">
    <name type="scientific">Capsulimonas corticalis</name>
    <dbReference type="NCBI Taxonomy" id="2219043"/>
    <lineage>
        <taxon>Bacteria</taxon>
        <taxon>Bacillati</taxon>
        <taxon>Armatimonadota</taxon>
        <taxon>Armatimonadia</taxon>
        <taxon>Capsulimonadales</taxon>
        <taxon>Capsulimonadaceae</taxon>
        <taxon>Capsulimonas</taxon>
    </lineage>
</organism>
<dbReference type="EMBL" id="AP025739">
    <property type="protein sequence ID" value="BDI29371.1"/>
    <property type="molecule type" value="Genomic_DNA"/>
</dbReference>
<gene>
    <name evidence="1" type="ORF">CCAX7_14220</name>
</gene>
<sequence>MTDFGFHLKPDGDIENPRDDEKQFRRARRVKDLTYIDRTRWTNSYHGIHSMKIRYQQEQSESIIEDVWLEMRIGKREAVQIELADLPNFCDRCQQKFPEDELKARKYIRTKASAPETKRLCAKCENAMEGDCTWLDRGDYAWIDGQIVYLGEPSSENRSRYFGEERV</sequence>
<evidence type="ECO:0000313" key="1">
    <source>
        <dbReference type="EMBL" id="BDI29371.1"/>
    </source>
</evidence>
<proteinExistence type="predicted"/>
<dbReference type="KEGG" id="ccot:CCAX7_14220"/>
<keyword evidence="2" id="KW-1185">Reference proteome</keyword>
<accession>A0A402D743</accession>
<reference evidence="1 2" key="1">
    <citation type="journal article" date="2019" name="Int. J. Syst. Evol. Microbiol.">
        <title>Capsulimonas corticalis gen. nov., sp. nov., an aerobic capsulated bacterium, of a novel bacterial order, Capsulimonadales ord. nov., of the class Armatimonadia of the phylum Armatimonadetes.</title>
        <authorList>
            <person name="Li J."/>
            <person name="Kudo C."/>
            <person name="Tonouchi A."/>
        </authorList>
    </citation>
    <scope>NUCLEOTIDE SEQUENCE [LARGE SCALE GENOMIC DNA]</scope>
    <source>
        <strain evidence="1 2">AX-7</strain>
    </source>
</reference>
<dbReference type="AlphaFoldDB" id="A0A402D743"/>
<evidence type="ECO:0000313" key="2">
    <source>
        <dbReference type="Proteomes" id="UP000287394"/>
    </source>
</evidence>
<dbReference type="RefSeq" id="WP_119325275.1">
    <property type="nucleotide sequence ID" value="NZ_AP025739.1"/>
</dbReference>
<protein>
    <submittedName>
        <fullName evidence="1">Uncharacterized protein</fullName>
    </submittedName>
</protein>